<protein>
    <submittedName>
        <fullName evidence="2">Uncharacterized protein</fullName>
    </submittedName>
</protein>
<gene>
    <name evidence="2" type="ORF">M0R45_012122</name>
</gene>
<dbReference type="Proteomes" id="UP001457282">
    <property type="component" value="Unassembled WGS sequence"/>
</dbReference>
<feature type="region of interest" description="Disordered" evidence="1">
    <location>
        <begin position="1"/>
        <end position="23"/>
    </location>
</feature>
<proteinExistence type="predicted"/>
<evidence type="ECO:0000256" key="1">
    <source>
        <dbReference type="SAM" id="MobiDB-lite"/>
    </source>
</evidence>
<feature type="compositionally biased region" description="Pro residues" evidence="1">
    <location>
        <begin position="57"/>
        <end position="66"/>
    </location>
</feature>
<dbReference type="AlphaFoldDB" id="A0AAW1YD15"/>
<feature type="compositionally biased region" description="Polar residues" evidence="1">
    <location>
        <begin position="8"/>
        <end position="23"/>
    </location>
</feature>
<comment type="caution">
    <text evidence="2">The sequence shown here is derived from an EMBL/GenBank/DDBJ whole genome shotgun (WGS) entry which is preliminary data.</text>
</comment>
<feature type="region of interest" description="Disordered" evidence="1">
    <location>
        <begin position="53"/>
        <end position="156"/>
    </location>
</feature>
<feature type="compositionally biased region" description="Basic and acidic residues" evidence="1">
    <location>
        <begin position="121"/>
        <end position="138"/>
    </location>
</feature>
<organism evidence="2 3">
    <name type="scientific">Rubus argutus</name>
    <name type="common">Southern blackberry</name>
    <dbReference type="NCBI Taxonomy" id="59490"/>
    <lineage>
        <taxon>Eukaryota</taxon>
        <taxon>Viridiplantae</taxon>
        <taxon>Streptophyta</taxon>
        <taxon>Embryophyta</taxon>
        <taxon>Tracheophyta</taxon>
        <taxon>Spermatophyta</taxon>
        <taxon>Magnoliopsida</taxon>
        <taxon>eudicotyledons</taxon>
        <taxon>Gunneridae</taxon>
        <taxon>Pentapetalae</taxon>
        <taxon>rosids</taxon>
        <taxon>fabids</taxon>
        <taxon>Rosales</taxon>
        <taxon>Rosaceae</taxon>
        <taxon>Rosoideae</taxon>
        <taxon>Rosoideae incertae sedis</taxon>
        <taxon>Rubus</taxon>
    </lineage>
</organism>
<evidence type="ECO:0000313" key="3">
    <source>
        <dbReference type="Proteomes" id="UP001457282"/>
    </source>
</evidence>
<sequence>MAAHLQAKPSSAQPTPISPLQSLNPQAGAVLHKPEPLSLLHSPCLLVVPTAAVSYSRPPPPLPSSLPEPSTASIPITSRRCSLLSPPPSPIACTCTHPPLYAGKKQKKRKRSERDDEDEEQNRGEETKKETGRNEKNETTVVPLSAVAPNLPCKPP</sequence>
<accession>A0AAW1YD15</accession>
<dbReference type="EMBL" id="JBEDUW010000002">
    <property type="protein sequence ID" value="KAK9946672.1"/>
    <property type="molecule type" value="Genomic_DNA"/>
</dbReference>
<name>A0AAW1YD15_RUBAR</name>
<evidence type="ECO:0000313" key="2">
    <source>
        <dbReference type="EMBL" id="KAK9946672.1"/>
    </source>
</evidence>
<reference evidence="2 3" key="1">
    <citation type="journal article" date="2023" name="G3 (Bethesda)">
        <title>A chromosome-length genome assembly and annotation of blackberry (Rubus argutus, cv. 'Hillquist').</title>
        <authorList>
            <person name="Bruna T."/>
            <person name="Aryal R."/>
            <person name="Dudchenko O."/>
            <person name="Sargent D.J."/>
            <person name="Mead D."/>
            <person name="Buti M."/>
            <person name="Cavallini A."/>
            <person name="Hytonen T."/>
            <person name="Andres J."/>
            <person name="Pham M."/>
            <person name="Weisz D."/>
            <person name="Mascagni F."/>
            <person name="Usai G."/>
            <person name="Natali L."/>
            <person name="Bassil N."/>
            <person name="Fernandez G.E."/>
            <person name="Lomsadze A."/>
            <person name="Armour M."/>
            <person name="Olukolu B."/>
            <person name="Poorten T."/>
            <person name="Britton C."/>
            <person name="Davik J."/>
            <person name="Ashrafi H."/>
            <person name="Aiden E.L."/>
            <person name="Borodovsky M."/>
            <person name="Worthington M."/>
        </authorList>
    </citation>
    <scope>NUCLEOTIDE SEQUENCE [LARGE SCALE GENOMIC DNA]</scope>
    <source>
        <strain evidence="2">PI 553951</strain>
    </source>
</reference>
<keyword evidence="3" id="KW-1185">Reference proteome</keyword>